<name>A0ABM4BNI9_HYDVU</name>
<dbReference type="RefSeq" id="XP_065650670.1">
    <property type="nucleotide sequence ID" value="XM_065794598.1"/>
</dbReference>
<dbReference type="GeneID" id="136078789"/>
<proteinExistence type="predicted"/>
<reference evidence="2" key="1">
    <citation type="submission" date="2025-08" db="UniProtKB">
        <authorList>
            <consortium name="RefSeq"/>
        </authorList>
    </citation>
    <scope>IDENTIFICATION</scope>
</reference>
<dbReference type="Proteomes" id="UP001652625">
    <property type="component" value="Chromosome 03"/>
</dbReference>
<organism evidence="1 2">
    <name type="scientific">Hydra vulgaris</name>
    <name type="common">Hydra</name>
    <name type="synonym">Hydra attenuata</name>
    <dbReference type="NCBI Taxonomy" id="6087"/>
    <lineage>
        <taxon>Eukaryota</taxon>
        <taxon>Metazoa</taxon>
        <taxon>Cnidaria</taxon>
        <taxon>Hydrozoa</taxon>
        <taxon>Hydroidolina</taxon>
        <taxon>Anthoathecata</taxon>
        <taxon>Aplanulata</taxon>
        <taxon>Hydridae</taxon>
        <taxon>Hydra</taxon>
    </lineage>
</organism>
<evidence type="ECO:0000313" key="2">
    <source>
        <dbReference type="RefSeq" id="XP_065650670.1"/>
    </source>
</evidence>
<evidence type="ECO:0000313" key="1">
    <source>
        <dbReference type="Proteomes" id="UP001652625"/>
    </source>
</evidence>
<sequence>MPGKHEAKRKYARQWNAKWELIYFFTEGPNNNALCLIYKETVSELKETKLERHFVSKHELYNTKYPLDSTTRKIKYDSLKSCLKKQKKLFQKMSSSVDCETRASNMVSWILAKNLKSFTDGEIIKECMIEASKFLFPNDKKIYDKFQSMHLSVRTVTRKIEKLVVNVYEQLSNNLSEAEFVSIALDESTDLVGKAQLCVYARFIITNCCLFEELLGIELLETTKTG</sequence>
<dbReference type="PANTHER" id="PTHR45913:SF21">
    <property type="entry name" value="DUF4371 DOMAIN-CONTAINING PROTEIN"/>
    <property type="match status" value="1"/>
</dbReference>
<dbReference type="PANTHER" id="PTHR45913">
    <property type="entry name" value="EPM2A-INTERACTING PROTEIN 1"/>
    <property type="match status" value="1"/>
</dbReference>
<keyword evidence="1" id="KW-1185">Reference proteome</keyword>
<accession>A0ABM4BNI9</accession>
<protein>
    <submittedName>
        <fullName evidence="2">EPM2A-interacting protein 1-like</fullName>
    </submittedName>
</protein>
<gene>
    <name evidence="2" type="primary">LOC136078789</name>
</gene>